<sequence length="190" mass="21194">MEPIAIDAQLSLRPVARDDASTLFALVESNRLYLRQWLPWVDATASIDDMQGFLLSVTKDADLGTDITLAITLDDKVVGICSLNAINTRPGQARIGYWLAENYCGSGIMTRSVNALCHYGFATLKLHTLVLCAAEHNQKSRAVAERLGFHLSRKIMAAEDLYGESINHIRYTLNPTQHRQSTYDPRHYSA</sequence>
<evidence type="ECO:0000256" key="1">
    <source>
        <dbReference type="ARBA" id="ARBA00022679"/>
    </source>
</evidence>
<dbReference type="GO" id="GO:0016747">
    <property type="term" value="F:acyltransferase activity, transferring groups other than amino-acyl groups"/>
    <property type="evidence" value="ECO:0007669"/>
    <property type="project" value="InterPro"/>
</dbReference>
<dbReference type="PANTHER" id="PTHR43792">
    <property type="entry name" value="GNAT FAMILY, PUTATIVE (AFU_ORTHOLOGUE AFUA_3G00765)-RELATED-RELATED"/>
    <property type="match status" value="1"/>
</dbReference>
<dbReference type="RefSeq" id="WP_253967821.1">
    <property type="nucleotide sequence ID" value="NZ_JAMFTH010000002.1"/>
</dbReference>
<evidence type="ECO:0000259" key="4">
    <source>
        <dbReference type="PROSITE" id="PS51186"/>
    </source>
</evidence>
<name>A0A9X2HXL3_9GAMM</name>
<dbReference type="AlphaFoldDB" id="A0A9X2HXL3"/>
<proteinExistence type="inferred from homology"/>
<dbReference type="SUPFAM" id="SSF55729">
    <property type="entry name" value="Acyl-CoA N-acyltransferases (Nat)"/>
    <property type="match status" value="1"/>
</dbReference>
<keyword evidence="2" id="KW-0012">Acyltransferase</keyword>
<organism evidence="5 6">
    <name type="scientific">Gilvimarinus xylanilyticus</name>
    <dbReference type="NCBI Taxonomy" id="2944139"/>
    <lineage>
        <taxon>Bacteria</taxon>
        <taxon>Pseudomonadati</taxon>
        <taxon>Pseudomonadota</taxon>
        <taxon>Gammaproteobacteria</taxon>
        <taxon>Cellvibrionales</taxon>
        <taxon>Cellvibrionaceae</taxon>
        <taxon>Gilvimarinus</taxon>
    </lineage>
</organism>
<reference evidence="5" key="1">
    <citation type="submission" date="2022-05" db="EMBL/GenBank/DDBJ databases">
        <authorList>
            <person name="Sun H.-N."/>
        </authorList>
    </citation>
    <scope>NUCLEOTIDE SEQUENCE</scope>
    <source>
        <strain evidence="5">HB14</strain>
    </source>
</reference>
<keyword evidence="6" id="KW-1185">Reference proteome</keyword>
<dbReference type="InterPro" id="IPR000182">
    <property type="entry name" value="GNAT_dom"/>
</dbReference>
<dbReference type="PANTHER" id="PTHR43792:SF8">
    <property type="entry name" value="[RIBOSOMAL PROTEIN US5]-ALANINE N-ACETYLTRANSFERASE"/>
    <property type="match status" value="1"/>
</dbReference>
<gene>
    <name evidence="5" type="ORF">M6D89_09460</name>
</gene>
<evidence type="ECO:0000313" key="6">
    <source>
        <dbReference type="Proteomes" id="UP001139319"/>
    </source>
</evidence>
<evidence type="ECO:0000256" key="2">
    <source>
        <dbReference type="ARBA" id="ARBA00023315"/>
    </source>
</evidence>
<accession>A0A9X2HXL3</accession>
<keyword evidence="1" id="KW-0808">Transferase</keyword>
<comment type="caution">
    <text evidence="5">The sequence shown here is derived from an EMBL/GenBank/DDBJ whole genome shotgun (WGS) entry which is preliminary data.</text>
</comment>
<evidence type="ECO:0000256" key="3">
    <source>
        <dbReference type="ARBA" id="ARBA00038502"/>
    </source>
</evidence>
<comment type="similarity">
    <text evidence="3">Belongs to the acetyltransferase family. RimJ subfamily.</text>
</comment>
<dbReference type="Pfam" id="PF13302">
    <property type="entry name" value="Acetyltransf_3"/>
    <property type="match status" value="1"/>
</dbReference>
<feature type="domain" description="N-acetyltransferase" evidence="4">
    <location>
        <begin position="10"/>
        <end position="176"/>
    </location>
</feature>
<dbReference type="InterPro" id="IPR051531">
    <property type="entry name" value="N-acetyltransferase"/>
</dbReference>
<dbReference type="EMBL" id="JAMFTH010000002">
    <property type="protein sequence ID" value="MCP8899524.1"/>
    <property type="molecule type" value="Genomic_DNA"/>
</dbReference>
<dbReference type="InterPro" id="IPR016181">
    <property type="entry name" value="Acyl_CoA_acyltransferase"/>
</dbReference>
<dbReference type="PROSITE" id="PS51186">
    <property type="entry name" value="GNAT"/>
    <property type="match status" value="1"/>
</dbReference>
<protein>
    <submittedName>
        <fullName evidence="5">GNAT family N-acetyltransferase</fullName>
    </submittedName>
</protein>
<dbReference type="Proteomes" id="UP001139319">
    <property type="component" value="Unassembled WGS sequence"/>
</dbReference>
<reference evidence="5" key="2">
    <citation type="submission" date="2023-01" db="EMBL/GenBank/DDBJ databases">
        <title>Gilvimarinus xylanilyticus HB14 isolated from Caulerpa lentillifera aquaculture base in Hainan, China.</title>
        <authorList>
            <person name="Zhang Y.-J."/>
        </authorList>
    </citation>
    <scope>NUCLEOTIDE SEQUENCE</scope>
    <source>
        <strain evidence="5">HB14</strain>
    </source>
</reference>
<dbReference type="Gene3D" id="3.40.630.30">
    <property type="match status" value="1"/>
</dbReference>
<evidence type="ECO:0000313" key="5">
    <source>
        <dbReference type="EMBL" id="MCP8899524.1"/>
    </source>
</evidence>